<dbReference type="GO" id="GO:0045892">
    <property type="term" value="P:negative regulation of DNA-templated transcription"/>
    <property type="evidence" value="ECO:0007669"/>
    <property type="project" value="InterPro"/>
</dbReference>
<dbReference type="Ensembl" id="ENSCCRT00000149957.1">
    <property type="protein sequence ID" value="ENSCCRP00000130189.1"/>
    <property type="gene ID" value="ENSCCRG00000075842.1"/>
</dbReference>
<reference evidence="3" key="1">
    <citation type="submission" date="2025-08" db="UniProtKB">
        <authorList>
            <consortium name="Ensembl"/>
        </authorList>
    </citation>
    <scope>IDENTIFICATION</scope>
</reference>
<proteinExistence type="predicted"/>
<dbReference type="InterPro" id="IPR028851">
    <property type="entry name" value="Pphln1"/>
</dbReference>
<reference evidence="3" key="2">
    <citation type="submission" date="2025-09" db="UniProtKB">
        <authorList>
            <consortium name="Ensembl"/>
        </authorList>
    </citation>
    <scope>IDENTIFICATION</scope>
</reference>
<name>A0A9J7ZAM9_CYPCA</name>
<evidence type="ECO:0000259" key="2">
    <source>
        <dbReference type="Pfam" id="PF25234"/>
    </source>
</evidence>
<dbReference type="Proteomes" id="UP001108240">
    <property type="component" value="Unplaced"/>
</dbReference>
<dbReference type="GeneTree" id="ENSGT00390000016228"/>
<protein>
    <recommendedName>
        <fullName evidence="2">Periphilin-1 C-terminal domain-containing protein</fullName>
    </recommendedName>
</protein>
<evidence type="ECO:0000313" key="4">
    <source>
        <dbReference type="Proteomes" id="UP001108240"/>
    </source>
</evidence>
<dbReference type="GO" id="GO:0097355">
    <property type="term" value="P:protein localization to heterochromatin"/>
    <property type="evidence" value="ECO:0007669"/>
    <property type="project" value="TreeGrafter"/>
</dbReference>
<dbReference type="Pfam" id="PF25234">
    <property type="entry name" value="Periphilin_C"/>
    <property type="match status" value="1"/>
</dbReference>
<feature type="domain" description="Periphilin-1 C-terminal" evidence="2">
    <location>
        <begin position="153"/>
        <end position="224"/>
    </location>
</feature>
<dbReference type="InterPro" id="IPR057603">
    <property type="entry name" value="Periphilin-1_C"/>
</dbReference>
<feature type="chain" id="PRO_5039901675" description="Periphilin-1 C-terminal domain-containing protein" evidence="1">
    <location>
        <begin position="25"/>
        <end position="239"/>
    </location>
</feature>
<dbReference type="AlphaFoldDB" id="A0A9J7ZAM9"/>
<dbReference type="PANTHER" id="PTHR15836:SF4">
    <property type="entry name" value="PERIPHILIN-1"/>
    <property type="match status" value="1"/>
</dbReference>
<dbReference type="GO" id="GO:0045814">
    <property type="term" value="P:negative regulation of gene expression, epigenetic"/>
    <property type="evidence" value="ECO:0007669"/>
    <property type="project" value="TreeGrafter"/>
</dbReference>
<organism evidence="3 4">
    <name type="scientific">Cyprinus carpio carpio</name>
    <dbReference type="NCBI Taxonomy" id="630221"/>
    <lineage>
        <taxon>Eukaryota</taxon>
        <taxon>Metazoa</taxon>
        <taxon>Chordata</taxon>
        <taxon>Craniata</taxon>
        <taxon>Vertebrata</taxon>
        <taxon>Euteleostomi</taxon>
        <taxon>Actinopterygii</taxon>
        <taxon>Neopterygii</taxon>
        <taxon>Teleostei</taxon>
        <taxon>Ostariophysi</taxon>
        <taxon>Cypriniformes</taxon>
        <taxon>Cyprinidae</taxon>
        <taxon>Cyprininae</taxon>
        <taxon>Cyprinus</taxon>
    </lineage>
</organism>
<accession>A0A9J7ZAM9</accession>
<keyword evidence="1" id="KW-0732">Signal</keyword>
<dbReference type="GO" id="GO:0005654">
    <property type="term" value="C:nucleoplasm"/>
    <property type="evidence" value="ECO:0007669"/>
    <property type="project" value="TreeGrafter"/>
</dbReference>
<evidence type="ECO:0000313" key="3">
    <source>
        <dbReference type="Ensembl" id="ENSCCRP00000130189.1"/>
    </source>
</evidence>
<dbReference type="CDD" id="cd22896">
    <property type="entry name" value="periphilin-like"/>
    <property type="match status" value="1"/>
</dbReference>
<sequence length="239" mass="27684">MWHVEKIFLPLHLTVMCLVTHCLCTCCLKVRYNERKCVCVCVCVSVRELKVLLYVCESRENERDWSYLYGFKHPGPPSENKTTHVVRQIFQMTLHRFSYRNLSLSPPPPFPFSPCPYFFIDISRPSSGNRSSLSSTVSQKPSNRDALSSVTCAVARNRAIQKKQEQIEEVYRQDCDTFGMVVKMLVAKDPSLEKPIQLSLRENLRDIGMRCIKAMEQFIHEYDSRELDNPSTSQLHSIK</sequence>
<evidence type="ECO:0000256" key="1">
    <source>
        <dbReference type="SAM" id="SignalP"/>
    </source>
</evidence>
<feature type="signal peptide" evidence="1">
    <location>
        <begin position="1"/>
        <end position="24"/>
    </location>
</feature>
<keyword evidence="4" id="KW-1185">Reference proteome</keyword>
<dbReference type="PANTHER" id="PTHR15836">
    <property type="entry name" value="PERIPHILIN 1"/>
    <property type="match status" value="1"/>
</dbReference>